<dbReference type="VEuPathDB" id="VectorBase:HLOH_043882"/>
<keyword evidence="2" id="KW-1185">Reference proteome</keyword>
<proteinExistence type="predicted"/>
<evidence type="ECO:0000313" key="1">
    <source>
        <dbReference type="EMBL" id="KAH9368930.1"/>
    </source>
</evidence>
<name>A0A9J6G0I6_HAELO</name>
<evidence type="ECO:0000313" key="2">
    <source>
        <dbReference type="Proteomes" id="UP000821853"/>
    </source>
</evidence>
<protein>
    <submittedName>
        <fullName evidence="1">Uncharacterized protein</fullName>
    </submittedName>
</protein>
<organism evidence="1 2">
    <name type="scientific">Haemaphysalis longicornis</name>
    <name type="common">Bush tick</name>
    <dbReference type="NCBI Taxonomy" id="44386"/>
    <lineage>
        <taxon>Eukaryota</taxon>
        <taxon>Metazoa</taxon>
        <taxon>Ecdysozoa</taxon>
        <taxon>Arthropoda</taxon>
        <taxon>Chelicerata</taxon>
        <taxon>Arachnida</taxon>
        <taxon>Acari</taxon>
        <taxon>Parasitiformes</taxon>
        <taxon>Ixodida</taxon>
        <taxon>Ixodoidea</taxon>
        <taxon>Ixodidae</taxon>
        <taxon>Haemaphysalinae</taxon>
        <taxon>Haemaphysalis</taxon>
    </lineage>
</organism>
<dbReference type="Proteomes" id="UP000821853">
    <property type="component" value="Chromosome 2"/>
</dbReference>
<accession>A0A9J6G0I6</accession>
<sequence length="68" mass="7548">MMTDALNSVKQSVANCFRKAGFVTAEFLEACEDGDDDKEGNGRYVSRAVVPFTGCCSSRSVYRRLREC</sequence>
<dbReference type="AlphaFoldDB" id="A0A9J6G0I6"/>
<gene>
    <name evidence="1" type="ORF">HPB48_007076</name>
</gene>
<dbReference type="OrthoDB" id="9909311at2759"/>
<reference evidence="1 2" key="1">
    <citation type="journal article" date="2020" name="Cell">
        <title>Large-Scale Comparative Analyses of Tick Genomes Elucidate Their Genetic Diversity and Vector Capacities.</title>
        <authorList>
            <consortium name="Tick Genome and Microbiome Consortium (TIGMIC)"/>
            <person name="Jia N."/>
            <person name="Wang J."/>
            <person name="Shi W."/>
            <person name="Du L."/>
            <person name="Sun Y."/>
            <person name="Zhan W."/>
            <person name="Jiang J.F."/>
            <person name="Wang Q."/>
            <person name="Zhang B."/>
            <person name="Ji P."/>
            <person name="Bell-Sakyi L."/>
            <person name="Cui X.M."/>
            <person name="Yuan T.T."/>
            <person name="Jiang B.G."/>
            <person name="Yang W.F."/>
            <person name="Lam T.T."/>
            <person name="Chang Q.C."/>
            <person name="Ding S.J."/>
            <person name="Wang X.J."/>
            <person name="Zhu J.G."/>
            <person name="Ruan X.D."/>
            <person name="Zhao L."/>
            <person name="Wei J.T."/>
            <person name="Ye R.Z."/>
            <person name="Que T.C."/>
            <person name="Du C.H."/>
            <person name="Zhou Y.H."/>
            <person name="Cheng J.X."/>
            <person name="Dai P.F."/>
            <person name="Guo W.B."/>
            <person name="Han X.H."/>
            <person name="Huang E.J."/>
            <person name="Li L.F."/>
            <person name="Wei W."/>
            <person name="Gao Y.C."/>
            <person name="Liu J.Z."/>
            <person name="Shao H.Z."/>
            <person name="Wang X."/>
            <person name="Wang C.C."/>
            <person name="Yang T.C."/>
            <person name="Huo Q.B."/>
            <person name="Li W."/>
            <person name="Chen H.Y."/>
            <person name="Chen S.E."/>
            <person name="Zhou L.G."/>
            <person name="Ni X.B."/>
            <person name="Tian J.H."/>
            <person name="Sheng Y."/>
            <person name="Liu T."/>
            <person name="Pan Y.S."/>
            <person name="Xia L.Y."/>
            <person name="Li J."/>
            <person name="Zhao F."/>
            <person name="Cao W.C."/>
        </authorList>
    </citation>
    <scope>NUCLEOTIDE SEQUENCE [LARGE SCALE GENOMIC DNA]</scope>
    <source>
        <strain evidence="1">HaeL-2018</strain>
    </source>
</reference>
<dbReference type="EMBL" id="JABSTR010000004">
    <property type="protein sequence ID" value="KAH9368930.1"/>
    <property type="molecule type" value="Genomic_DNA"/>
</dbReference>
<comment type="caution">
    <text evidence="1">The sequence shown here is derived from an EMBL/GenBank/DDBJ whole genome shotgun (WGS) entry which is preliminary data.</text>
</comment>